<keyword evidence="6" id="KW-1185">Reference proteome</keyword>
<dbReference type="Gene3D" id="3.30.70.330">
    <property type="match status" value="1"/>
</dbReference>
<comment type="caution">
    <text evidence="5">The sequence shown here is derived from an EMBL/GenBank/DDBJ whole genome shotgun (WGS) entry which is preliminary data.</text>
</comment>
<dbReference type="InterPro" id="IPR001878">
    <property type="entry name" value="Znf_CCHC"/>
</dbReference>
<evidence type="ECO:0000313" key="5">
    <source>
        <dbReference type="EMBL" id="KAK9048189.1"/>
    </source>
</evidence>
<dbReference type="InterPro" id="IPR012677">
    <property type="entry name" value="Nucleotide-bd_a/b_plait_sf"/>
</dbReference>
<organism evidence="5 6">
    <name type="scientific">Deinandra increscens subsp. villosa</name>
    <dbReference type="NCBI Taxonomy" id="3103831"/>
    <lineage>
        <taxon>Eukaryota</taxon>
        <taxon>Viridiplantae</taxon>
        <taxon>Streptophyta</taxon>
        <taxon>Embryophyta</taxon>
        <taxon>Tracheophyta</taxon>
        <taxon>Spermatophyta</taxon>
        <taxon>Magnoliopsida</taxon>
        <taxon>eudicotyledons</taxon>
        <taxon>Gunneridae</taxon>
        <taxon>Pentapetalae</taxon>
        <taxon>asterids</taxon>
        <taxon>campanulids</taxon>
        <taxon>Asterales</taxon>
        <taxon>Asteraceae</taxon>
        <taxon>Asteroideae</taxon>
        <taxon>Heliantheae alliance</taxon>
        <taxon>Madieae</taxon>
        <taxon>Madiinae</taxon>
        <taxon>Deinandra</taxon>
    </lineage>
</organism>
<feature type="domain" description="CCHC-type" evidence="4">
    <location>
        <begin position="257"/>
        <end position="272"/>
    </location>
</feature>
<dbReference type="PROSITE" id="PS50158">
    <property type="entry name" value="ZF_CCHC"/>
    <property type="match status" value="2"/>
</dbReference>
<keyword evidence="2" id="KW-0863">Zinc-finger</keyword>
<evidence type="ECO:0000256" key="1">
    <source>
        <dbReference type="ARBA" id="ARBA00022884"/>
    </source>
</evidence>
<proteinExistence type="predicted"/>
<dbReference type="EMBL" id="JBCNJP010014392">
    <property type="protein sequence ID" value="KAK9048189.1"/>
    <property type="molecule type" value="Genomic_DNA"/>
</dbReference>
<dbReference type="InterPro" id="IPR036875">
    <property type="entry name" value="Znf_CCHC_sf"/>
</dbReference>
<dbReference type="SMART" id="SM00343">
    <property type="entry name" value="ZnF_C2HC"/>
    <property type="match status" value="2"/>
</dbReference>
<dbReference type="Proteomes" id="UP001408789">
    <property type="component" value="Unassembled WGS sequence"/>
</dbReference>
<keyword evidence="2" id="KW-0479">Metal-binding</keyword>
<keyword evidence="2" id="KW-0862">Zinc</keyword>
<feature type="region of interest" description="Disordered" evidence="3">
    <location>
        <begin position="271"/>
        <end position="295"/>
    </location>
</feature>
<feature type="compositionally biased region" description="Polar residues" evidence="3">
    <location>
        <begin position="76"/>
        <end position="109"/>
    </location>
</feature>
<gene>
    <name evidence="5" type="ORF">SSX86_032848</name>
</gene>
<feature type="domain" description="CCHC-type" evidence="4">
    <location>
        <begin position="237"/>
        <end position="252"/>
    </location>
</feature>
<feature type="region of interest" description="Disordered" evidence="3">
    <location>
        <begin position="49"/>
        <end position="177"/>
    </location>
</feature>
<feature type="compositionally biased region" description="Polar residues" evidence="3">
    <location>
        <begin position="140"/>
        <end position="164"/>
    </location>
</feature>
<evidence type="ECO:0000259" key="4">
    <source>
        <dbReference type="PROSITE" id="PS50158"/>
    </source>
</evidence>
<dbReference type="GO" id="GO:0008270">
    <property type="term" value="F:zinc ion binding"/>
    <property type="evidence" value="ECO:0007669"/>
    <property type="project" value="UniProtKB-KW"/>
</dbReference>
<evidence type="ECO:0000313" key="6">
    <source>
        <dbReference type="Proteomes" id="UP001408789"/>
    </source>
</evidence>
<dbReference type="Gene3D" id="4.10.60.10">
    <property type="entry name" value="Zinc finger, CCHC-type"/>
    <property type="match status" value="1"/>
</dbReference>
<dbReference type="SUPFAM" id="SSF57756">
    <property type="entry name" value="Retrovirus zinc finger-like domains"/>
    <property type="match status" value="1"/>
</dbReference>
<protein>
    <recommendedName>
        <fullName evidence="4">CCHC-type domain-containing protein</fullName>
    </recommendedName>
</protein>
<evidence type="ECO:0000256" key="2">
    <source>
        <dbReference type="PROSITE-ProRule" id="PRU00047"/>
    </source>
</evidence>
<name>A0AAP0C6U9_9ASTR</name>
<dbReference type="GO" id="GO:0003723">
    <property type="term" value="F:RNA binding"/>
    <property type="evidence" value="ECO:0007669"/>
    <property type="project" value="UniProtKB-KW"/>
</dbReference>
<sequence>MVLCFVEFTEPNHALTALEALQGYKFDYKKPDSPALRIHFAHFPFQLPPDDARLSSQPRHNNAHFPSQPPPDSARFPSQQSPTSARFPSQQSPTSPHFSSQPPSTSAHFSSRLLPDSAVYPSKLPNDSSRFSSQLPQSSARFPSQLPQNSAHYPSQVPLSSAHSSFEPPPHREEQDLAIPRVKELAVEDEEPVVMSKKFKHGPSQKKEKAEDLKSKKKWCIKCKQNHFGECYNFKNCYICGKPGHIGKECTSKPRLCYGCGEPGHIHSLCPNGPRPEKKGNGSGTFLKKKGPPET</sequence>
<dbReference type="PANTHER" id="PTHR10501">
    <property type="entry name" value="U1 SMALL NUCLEAR RIBONUCLEOPROTEIN A/U2 SMALL NUCLEAR RIBONUCLEOPROTEIN B"/>
    <property type="match status" value="1"/>
</dbReference>
<keyword evidence="1" id="KW-0694">RNA-binding</keyword>
<evidence type="ECO:0000256" key="3">
    <source>
        <dbReference type="SAM" id="MobiDB-lite"/>
    </source>
</evidence>
<dbReference type="AlphaFoldDB" id="A0AAP0C6U9"/>
<reference evidence="5 6" key="1">
    <citation type="submission" date="2024-04" db="EMBL/GenBank/DDBJ databases">
        <title>The reference genome of an endangered Asteraceae, Deinandra increscens subsp. villosa, native to the Central Coast of California.</title>
        <authorList>
            <person name="Guilliams M."/>
            <person name="Hasenstab-Lehman K."/>
            <person name="Meyer R."/>
            <person name="Mcevoy S."/>
        </authorList>
    </citation>
    <scope>NUCLEOTIDE SEQUENCE [LARGE SCALE GENOMIC DNA]</scope>
    <source>
        <tissue evidence="5">Leaf</tissue>
    </source>
</reference>
<dbReference type="Pfam" id="PF00098">
    <property type="entry name" value="zf-CCHC"/>
    <property type="match status" value="1"/>
</dbReference>
<accession>A0AAP0C6U9</accession>
<feature type="compositionally biased region" description="Low complexity" evidence="3">
    <location>
        <begin position="128"/>
        <end position="139"/>
    </location>
</feature>